<evidence type="ECO:0000313" key="3">
    <source>
        <dbReference type="EMBL" id="KAF3224196.1"/>
    </source>
</evidence>
<reference evidence="5 6" key="1">
    <citation type="submission" date="2019-06" db="EMBL/GenBank/DDBJ databases">
        <authorList>
            <person name="Palmer J.M."/>
        </authorList>
    </citation>
    <scope>NUCLEOTIDE SEQUENCE [LARGE SCALE GENOMIC DNA]</scope>
    <source>
        <strain evidence="3 5">TWF106</strain>
        <strain evidence="4 6">TWF191</strain>
        <strain evidence="2">TWF679</strain>
    </source>
</reference>
<sequence>MRQDASSKHAHWTGLASSTEQENTLFLGSLKTPLALKSGFQCPHHSVPIIMQNFELEVLGGTENQSAIFAPVGGTLTNLFYIAFQENAAKG</sequence>
<name>A0A6G1MIP0_ORBOL</name>
<dbReference type="AlphaFoldDB" id="A0A6G1MIP0"/>
<evidence type="ECO:0000313" key="4">
    <source>
        <dbReference type="EMBL" id="KAF3230417.1"/>
    </source>
</evidence>
<protein>
    <submittedName>
        <fullName evidence="3">Uncharacterized protein</fullName>
    </submittedName>
</protein>
<gene>
    <name evidence="3" type="ORF">TWF106_004397</name>
    <name evidence="4" type="ORF">TWF191_010302</name>
    <name evidence="2" type="ORF">TWF679_008403</name>
</gene>
<dbReference type="Proteomes" id="UP000483672">
    <property type="component" value="Unassembled WGS sequence"/>
</dbReference>
<dbReference type="EMBL" id="WIPF01000008">
    <property type="protein sequence ID" value="KAF3230417.1"/>
    <property type="molecule type" value="Genomic_DNA"/>
</dbReference>
<evidence type="ECO:0000313" key="5">
    <source>
        <dbReference type="Proteomes" id="UP000472727"/>
    </source>
</evidence>
<dbReference type="EMBL" id="WIWS01000020">
    <property type="protein sequence ID" value="KAF3224196.1"/>
    <property type="molecule type" value="Genomic_DNA"/>
</dbReference>
<evidence type="ECO:0000313" key="6">
    <source>
        <dbReference type="Proteomes" id="UP000483672"/>
    </source>
</evidence>
<dbReference type="Proteomes" id="UP000614610">
    <property type="component" value="Unassembled WGS sequence"/>
</dbReference>
<proteinExistence type="predicted"/>
<evidence type="ECO:0000256" key="1">
    <source>
        <dbReference type="SAM" id="MobiDB-lite"/>
    </source>
</evidence>
<comment type="caution">
    <text evidence="3">The sequence shown here is derived from an EMBL/GenBank/DDBJ whole genome shotgun (WGS) entry which is preliminary data.</text>
</comment>
<evidence type="ECO:0000313" key="2">
    <source>
        <dbReference type="EMBL" id="KAF3207336.1"/>
    </source>
</evidence>
<dbReference type="Proteomes" id="UP000472727">
    <property type="component" value="Unassembled WGS sequence"/>
</dbReference>
<dbReference type="EMBL" id="WIWT01000053">
    <property type="protein sequence ID" value="KAF3207336.1"/>
    <property type="molecule type" value="Genomic_DNA"/>
</dbReference>
<accession>A0A6G1MIP0</accession>
<feature type="region of interest" description="Disordered" evidence="1">
    <location>
        <begin position="1"/>
        <end position="20"/>
    </location>
</feature>
<organism evidence="3 5">
    <name type="scientific">Orbilia oligospora</name>
    <name type="common">Nematode-trapping fungus</name>
    <name type="synonym">Arthrobotrys oligospora</name>
    <dbReference type="NCBI Taxonomy" id="2813651"/>
    <lineage>
        <taxon>Eukaryota</taxon>
        <taxon>Fungi</taxon>
        <taxon>Dikarya</taxon>
        <taxon>Ascomycota</taxon>
        <taxon>Pezizomycotina</taxon>
        <taxon>Orbiliomycetes</taxon>
        <taxon>Orbiliales</taxon>
        <taxon>Orbiliaceae</taxon>
        <taxon>Orbilia</taxon>
    </lineage>
</organism>